<feature type="transmembrane region" description="Helical" evidence="1">
    <location>
        <begin position="319"/>
        <end position="341"/>
    </location>
</feature>
<comment type="caution">
    <text evidence="2">The sequence shown here is derived from an EMBL/GenBank/DDBJ whole genome shotgun (WGS) entry which is preliminary data.</text>
</comment>
<dbReference type="AlphaFoldDB" id="A0A9D2A905"/>
<keyword evidence="1" id="KW-0472">Membrane</keyword>
<reference evidence="2" key="2">
    <citation type="submission" date="2021-04" db="EMBL/GenBank/DDBJ databases">
        <authorList>
            <person name="Gilroy R."/>
        </authorList>
    </citation>
    <scope>NUCLEOTIDE SEQUENCE</scope>
    <source>
        <strain evidence="2">ChiHejej3B27-3195</strain>
    </source>
</reference>
<evidence type="ECO:0000256" key="1">
    <source>
        <dbReference type="SAM" id="Phobius"/>
    </source>
</evidence>
<name>A0A9D2A905_9MICC</name>
<reference evidence="2" key="1">
    <citation type="journal article" date="2021" name="PeerJ">
        <title>Extensive microbial diversity within the chicken gut microbiome revealed by metagenomics and culture.</title>
        <authorList>
            <person name="Gilroy R."/>
            <person name="Ravi A."/>
            <person name="Getino M."/>
            <person name="Pursley I."/>
            <person name="Horton D.L."/>
            <person name="Alikhan N.F."/>
            <person name="Baker D."/>
            <person name="Gharbi K."/>
            <person name="Hall N."/>
            <person name="Watson M."/>
            <person name="Adriaenssens E.M."/>
            <person name="Foster-Nyarko E."/>
            <person name="Jarju S."/>
            <person name="Secka A."/>
            <person name="Antonio M."/>
            <person name="Oren A."/>
            <person name="Chaudhuri R.R."/>
            <person name="La Ragione R."/>
            <person name="Hildebrand F."/>
            <person name="Pallen M.J."/>
        </authorList>
    </citation>
    <scope>NUCLEOTIDE SEQUENCE</scope>
    <source>
        <strain evidence="2">ChiHejej3B27-3195</strain>
    </source>
</reference>
<evidence type="ECO:0000313" key="3">
    <source>
        <dbReference type="Proteomes" id="UP000824151"/>
    </source>
</evidence>
<sequence length="353" mass="37199">MKATSILSEVWRNVVSGTARVPLFAALIGVIAGLGAAAEIATVHGLHSDARAYIDGGGATQYIVAEGSIGTPSCEALTTYQNVEAAGALRPTAEVKIDALPGTTFEAYEVTSGFGALLGIDSHRDGVWISQDLAESLGLHEGSTVPSEDRQLRVAGVFEYPNDGRDTRLSHAILVPVPVGAEAFDECWMRSWPQSPDGEGILRSALASAEGSEVAISQLNKSLAAQFDGPVSFVERLTRWVPLVTVSGGFLAGLAWTRRRKLEYASALHAGQSRAALTAGAVLETLVWALLGTMLAGVAAWSTALALMPEEIDWAPTLLIPPLLSAATGPVIGALCGAFLVRESDLFRYFKDR</sequence>
<keyword evidence="1" id="KW-0812">Transmembrane</keyword>
<feature type="transmembrane region" description="Helical" evidence="1">
    <location>
        <begin position="277"/>
        <end position="299"/>
    </location>
</feature>
<feature type="transmembrane region" description="Helical" evidence="1">
    <location>
        <begin position="240"/>
        <end position="257"/>
    </location>
</feature>
<keyword evidence="1" id="KW-1133">Transmembrane helix</keyword>
<protein>
    <submittedName>
        <fullName evidence="2">Uncharacterized protein</fullName>
    </submittedName>
</protein>
<proteinExistence type="predicted"/>
<evidence type="ECO:0000313" key="2">
    <source>
        <dbReference type="EMBL" id="HIX00490.1"/>
    </source>
</evidence>
<organism evidence="2 3">
    <name type="scientific">Candidatus Nesterenkonia stercoripullorum</name>
    <dbReference type="NCBI Taxonomy" id="2838701"/>
    <lineage>
        <taxon>Bacteria</taxon>
        <taxon>Bacillati</taxon>
        <taxon>Actinomycetota</taxon>
        <taxon>Actinomycetes</taxon>
        <taxon>Micrococcales</taxon>
        <taxon>Micrococcaceae</taxon>
        <taxon>Nesterenkonia</taxon>
    </lineage>
</organism>
<accession>A0A9D2A905</accession>
<dbReference type="EMBL" id="DXGD01000375">
    <property type="protein sequence ID" value="HIX00490.1"/>
    <property type="molecule type" value="Genomic_DNA"/>
</dbReference>
<gene>
    <name evidence="2" type="ORF">H9871_10145</name>
</gene>
<dbReference type="Proteomes" id="UP000824151">
    <property type="component" value="Unassembled WGS sequence"/>
</dbReference>